<proteinExistence type="predicted"/>
<dbReference type="Proteomes" id="UP000176424">
    <property type="component" value="Unassembled WGS sequence"/>
</dbReference>
<organism evidence="1 2">
    <name type="scientific">Candidatus Amesbacteria bacterium RIFOXYB1_FULL_44_23</name>
    <dbReference type="NCBI Taxonomy" id="1797263"/>
    <lineage>
        <taxon>Bacteria</taxon>
        <taxon>Candidatus Amesiibacteriota</taxon>
    </lineage>
</organism>
<gene>
    <name evidence="1" type="ORF">A2397_04830</name>
</gene>
<evidence type="ECO:0000313" key="1">
    <source>
        <dbReference type="EMBL" id="OGD10041.1"/>
    </source>
</evidence>
<dbReference type="AlphaFoldDB" id="A0A1F4ZUL9"/>
<sequence>MPCAHFIEALQQARNDVIVLSQASPGERKKAVVKCPVENCLVYASAIALNGTVQGLGVESIVNCSETGLSPTRSTTPPSAQLHG</sequence>
<name>A0A1F4ZUL9_9BACT</name>
<protein>
    <submittedName>
        <fullName evidence="1">Uncharacterized protein</fullName>
    </submittedName>
</protein>
<dbReference type="EMBL" id="MEXR01000015">
    <property type="protein sequence ID" value="OGD10041.1"/>
    <property type="molecule type" value="Genomic_DNA"/>
</dbReference>
<dbReference type="STRING" id="1797263.A2397_04830"/>
<evidence type="ECO:0000313" key="2">
    <source>
        <dbReference type="Proteomes" id="UP000176424"/>
    </source>
</evidence>
<comment type="caution">
    <text evidence="1">The sequence shown here is derived from an EMBL/GenBank/DDBJ whole genome shotgun (WGS) entry which is preliminary data.</text>
</comment>
<accession>A0A1F4ZUL9</accession>
<reference evidence="1 2" key="1">
    <citation type="journal article" date="2016" name="Nat. Commun.">
        <title>Thousands of microbial genomes shed light on interconnected biogeochemical processes in an aquifer system.</title>
        <authorList>
            <person name="Anantharaman K."/>
            <person name="Brown C.T."/>
            <person name="Hug L.A."/>
            <person name="Sharon I."/>
            <person name="Castelle C.J."/>
            <person name="Probst A.J."/>
            <person name="Thomas B.C."/>
            <person name="Singh A."/>
            <person name="Wilkins M.J."/>
            <person name="Karaoz U."/>
            <person name="Brodie E.L."/>
            <person name="Williams K.H."/>
            <person name="Hubbard S.S."/>
            <person name="Banfield J.F."/>
        </authorList>
    </citation>
    <scope>NUCLEOTIDE SEQUENCE [LARGE SCALE GENOMIC DNA]</scope>
</reference>